<evidence type="ECO:0000313" key="3">
    <source>
        <dbReference type="Proteomes" id="UP000672040"/>
    </source>
</evidence>
<feature type="region of interest" description="Disordered" evidence="1">
    <location>
        <begin position="44"/>
        <end position="69"/>
    </location>
</feature>
<name>A0AA45K1Z1_9CAUD</name>
<evidence type="ECO:0000313" key="2">
    <source>
        <dbReference type="EMBL" id="QPB10347.2"/>
    </source>
</evidence>
<protein>
    <submittedName>
        <fullName evidence="2">Uncharacterized protein</fullName>
    </submittedName>
</protein>
<proteinExistence type="predicted"/>
<sequence>MIPTYKNFRIGAVETGARGKPGKSAYELWLENGNKGTIEDFLNSLRGRDGKQGRPGRQGKKEKRATLEE</sequence>
<organism evidence="2 3">
    <name type="scientific">Clostridium phage CPQ1</name>
    <dbReference type="NCBI Taxonomy" id="2781365"/>
    <lineage>
        <taxon>Viruses</taxon>
        <taxon>Duplodnaviria</taxon>
        <taxon>Heunggongvirae</taxon>
        <taxon>Uroviricota</taxon>
        <taxon>Caudoviricetes</taxon>
        <taxon>Guelinviridae</taxon>
        <taxon>Brucesealvirus</taxon>
        <taxon>Brucesealvirus CP7R</taxon>
    </lineage>
</organism>
<accession>A0AA45K1Z1</accession>
<reference evidence="2 3" key="1">
    <citation type="submission" date="2020-10" db="EMBL/GenBank/DDBJ databases">
        <authorList>
            <person name="Noor Mohammadi T."/>
        </authorList>
    </citation>
    <scope>NUCLEOTIDE SEQUENCE [LARGE SCALE GENOMIC DNA]</scope>
</reference>
<dbReference type="EMBL" id="MW057920">
    <property type="protein sequence ID" value="QPB10347.2"/>
    <property type="molecule type" value="Genomic_DNA"/>
</dbReference>
<evidence type="ECO:0000256" key="1">
    <source>
        <dbReference type="SAM" id="MobiDB-lite"/>
    </source>
</evidence>
<dbReference type="Proteomes" id="UP000672040">
    <property type="component" value="Segment"/>
</dbReference>